<evidence type="ECO:0000313" key="2">
    <source>
        <dbReference type="Proteomes" id="UP000836387"/>
    </source>
</evidence>
<organism evidence="1 2">
    <name type="scientific">Clonostachys rosea f. rosea IK726</name>
    <dbReference type="NCBI Taxonomy" id="1349383"/>
    <lineage>
        <taxon>Eukaryota</taxon>
        <taxon>Fungi</taxon>
        <taxon>Dikarya</taxon>
        <taxon>Ascomycota</taxon>
        <taxon>Pezizomycotina</taxon>
        <taxon>Sordariomycetes</taxon>
        <taxon>Hypocreomycetidae</taxon>
        <taxon>Hypocreales</taxon>
        <taxon>Bionectriaceae</taxon>
        <taxon>Clonostachys</taxon>
    </lineage>
</organism>
<evidence type="ECO:0000313" key="1">
    <source>
        <dbReference type="EMBL" id="CAG9955565.1"/>
    </source>
</evidence>
<accession>A0ACA9USS1</accession>
<sequence length="574" mass="64444">MFKDDMHLDVSTSPVTTEWNTPYDWEWMPLPEPLSEKPKEHAVPPSPDNQPLLGDISLSNESSTITPPVDSQVSAFPRLQNESDVSHSPGMEIMLRQRLRNDGGFCTNSVSPSEHGQNSNDGLEELFLPEFLSAGLSLFPSDTEPSAIRHFKTYMTSTLSVKNAQWNIFSYFLASSKANTYSPIRSSIIAWAAAHHGLEGQNASDEYLGHYAQASTQMDALTASLVGKNDWRQEQVGVVLATAYFLSHCDLVTGNMLGLVSRLDSIRELIRERWDLLSSGLTGVSARLLLWLAYLDLRRSVFLPKSGQADTIIGIIGNQESLPRLYLRSRLYLKEAFGESYPSLELRDDMIQDPVNLKFAEGMSILGKILQHARHGHENTPELRDDLESLHSEMIELERVSSSFLLLRQDPMFPLHVLIVEIVQECDLALQGFDSGNSISITRTSYHWLNLKATTQCGLILLSRMRNKSYRTDDEAQSAAHKILKITIQLGKANKLHNPHSVFSVLPTFLAGIETVDEVHQDWIMRFLEDARGWGLHVQRAAKVLHRAVERQKQTGCRLGFKDIADLASEQLVL</sequence>
<reference evidence="1" key="2">
    <citation type="submission" date="2021-10" db="EMBL/GenBank/DDBJ databases">
        <authorList>
            <person name="Piombo E."/>
        </authorList>
    </citation>
    <scope>NUCLEOTIDE SEQUENCE</scope>
</reference>
<gene>
    <name evidence="1" type="ORF">CRV2_00017355</name>
</gene>
<proteinExistence type="predicted"/>
<keyword evidence="2" id="KW-1185">Reference proteome</keyword>
<dbReference type="Proteomes" id="UP000836387">
    <property type="component" value="Unassembled WGS sequence"/>
</dbReference>
<reference evidence="1" key="1">
    <citation type="submission" date="2020-04" db="EMBL/GenBank/DDBJ databases">
        <authorList>
            <person name="Broberg M."/>
        </authorList>
    </citation>
    <scope>NUCLEOTIDE SEQUENCE</scope>
</reference>
<comment type="caution">
    <text evidence="1">The sequence shown here is derived from an EMBL/GenBank/DDBJ whole genome shotgun (WGS) entry which is preliminary data.</text>
</comment>
<name>A0ACA9USS1_BIOOC</name>
<dbReference type="EMBL" id="CADEHS020000596">
    <property type="protein sequence ID" value="CAG9955565.1"/>
    <property type="molecule type" value="Genomic_DNA"/>
</dbReference>
<protein>
    <submittedName>
        <fullName evidence="1">Uncharacterized protein</fullName>
    </submittedName>
</protein>